<dbReference type="RefSeq" id="WP_378960976.1">
    <property type="nucleotide sequence ID" value="NZ_JBHRXC010000016.1"/>
</dbReference>
<name>A0ABV8NNM1_9SPHI</name>
<protein>
    <submittedName>
        <fullName evidence="2">MBL fold metallo-hydrolase</fullName>
    </submittedName>
</protein>
<sequence>MGNLKLFNSNGLTNTHPINPGGKYKFYFGNVTCFKAVHSSSFADGSYEALAAGFGFETTDGNFYYSGDTAFYTEMKLV</sequence>
<proteinExistence type="predicted"/>
<comment type="caution">
    <text evidence="2">The sequence shown here is derived from an EMBL/GenBank/DDBJ whole genome shotgun (WGS) entry which is preliminary data.</text>
</comment>
<dbReference type="EMBL" id="JBHSBY010000118">
    <property type="protein sequence ID" value="MFC4197461.1"/>
    <property type="molecule type" value="Genomic_DNA"/>
</dbReference>
<gene>
    <name evidence="2" type="ORF">ACFOUY_12215</name>
</gene>
<evidence type="ECO:0000313" key="3">
    <source>
        <dbReference type="Proteomes" id="UP001595792"/>
    </source>
</evidence>
<dbReference type="SUPFAM" id="SSF56281">
    <property type="entry name" value="Metallo-hydrolase/oxidoreductase"/>
    <property type="match status" value="1"/>
</dbReference>
<reference evidence="3" key="1">
    <citation type="journal article" date="2019" name="Int. J. Syst. Evol. Microbiol.">
        <title>The Global Catalogue of Microorganisms (GCM) 10K type strain sequencing project: providing services to taxonomists for standard genome sequencing and annotation.</title>
        <authorList>
            <consortium name="The Broad Institute Genomics Platform"/>
            <consortium name="The Broad Institute Genome Sequencing Center for Infectious Disease"/>
            <person name="Wu L."/>
            <person name="Ma J."/>
        </authorList>
    </citation>
    <scope>NUCLEOTIDE SEQUENCE [LARGE SCALE GENOMIC DNA]</scope>
    <source>
        <strain evidence="3">CCM 8689</strain>
    </source>
</reference>
<dbReference type="Gene3D" id="3.60.15.10">
    <property type="entry name" value="Ribonuclease Z/Hydroxyacylglutathione hydrolase-like"/>
    <property type="match status" value="1"/>
</dbReference>
<dbReference type="InterPro" id="IPR001279">
    <property type="entry name" value="Metallo-B-lactamas"/>
</dbReference>
<feature type="domain" description="Metallo-beta-lactamase" evidence="1">
    <location>
        <begin position="11"/>
        <end position="75"/>
    </location>
</feature>
<organism evidence="2 3">
    <name type="scientific">Pedobacter jamesrossensis</name>
    <dbReference type="NCBI Taxonomy" id="1908238"/>
    <lineage>
        <taxon>Bacteria</taxon>
        <taxon>Pseudomonadati</taxon>
        <taxon>Bacteroidota</taxon>
        <taxon>Sphingobacteriia</taxon>
        <taxon>Sphingobacteriales</taxon>
        <taxon>Sphingobacteriaceae</taxon>
        <taxon>Pedobacter</taxon>
    </lineage>
</organism>
<evidence type="ECO:0000259" key="1">
    <source>
        <dbReference type="Pfam" id="PF12706"/>
    </source>
</evidence>
<dbReference type="Pfam" id="PF12706">
    <property type="entry name" value="Lactamase_B_2"/>
    <property type="match status" value="1"/>
</dbReference>
<accession>A0ABV8NNM1</accession>
<dbReference type="InterPro" id="IPR036866">
    <property type="entry name" value="RibonucZ/Hydroxyglut_hydro"/>
</dbReference>
<dbReference type="Proteomes" id="UP001595792">
    <property type="component" value="Unassembled WGS sequence"/>
</dbReference>
<evidence type="ECO:0000313" key="2">
    <source>
        <dbReference type="EMBL" id="MFC4197461.1"/>
    </source>
</evidence>
<keyword evidence="3" id="KW-1185">Reference proteome</keyword>